<keyword evidence="4 8" id="KW-0812">Transmembrane</keyword>
<evidence type="ECO:0000259" key="9">
    <source>
        <dbReference type="Pfam" id="PF11984"/>
    </source>
</evidence>
<evidence type="ECO:0000256" key="4">
    <source>
        <dbReference type="ARBA" id="ARBA00022692"/>
    </source>
</evidence>
<accession>A0A5C8ZPQ9</accession>
<dbReference type="InterPro" id="IPR017540">
    <property type="entry name" value="Exosortase-1"/>
</dbReference>
<feature type="transmembrane region" description="Helical" evidence="8">
    <location>
        <begin position="344"/>
        <end position="363"/>
    </location>
</feature>
<feature type="transmembrane region" description="Helical" evidence="8">
    <location>
        <begin position="173"/>
        <end position="192"/>
    </location>
</feature>
<comment type="caution">
    <text evidence="10">The sequence shown here is derived from an EMBL/GenBank/DDBJ whole genome shotgun (WGS) entry which is preliminary data.</text>
</comment>
<name>A0A5C8ZPQ9_9GAMM</name>
<feature type="transmembrane region" description="Helical" evidence="8">
    <location>
        <begin position="148"/>
        <end position="166"/>
    </location>
</feature>
<evidence type="ECO:0000256" key="6">
    <source>
        <dbReference type="ARBA" id="ARBA00022989"/>
    </source>
</evidence>
<evidence type="ECO:0000256" key="5">
    <source>
        <dbReference type="ARBA" id="ARBA00022801"/>
    </source>
</evidence>
<evidence type="ECO:0000256" key="2">
    <source>
        <dbReference type="ARBA" id="ARBA00022475"/>
    </source>
</evidence>
<keyword evidence="2" id="KW-1003">Cell membrane</keyword>
<dbReference type="Pfam" id="PF11984">
    <property type="entry name" value="DUF3485"/>
    <property type="match status" value="1"/>
</dbReference>
<reference evidence="10 11" key="1">
    <citation type="submission" date="2019-08" db="EMBL/GenBank/DDBJ databases">
        <title>Parahaliea maris sp. nov., isolated from the surface seawater.</title>
        <authorList>
            <person name="Liu Y."/>
        </authorList>
    </citation>
    <scope>NUCLEOTIDE SEQUENCE [LARGE SCALE GENOMIC DNA]</scope>
    <source>
        <strain evidence="10 11">S2-26</strain>
    </source>
</reference>
<dbReference type="AlphaFoldDB" id="A0A5C8ZPQ9"/>
<feature type="transmembrane region" description="Helical" evidence="8">
    <location>
        <begin position="122"/>
        <end position="142"/>
    </location>
</feature>
<evidence type="ECO:0000256" key="3">
    <source>
        <dbReference type="ARBA" id="ARBA00022670"/>
    </source>
</evidence>
<dbReference type="NCBIfam" id="TIGR02602">
    <property type="entry name" value="8TM_EpsH"/>
    <property type="match status" value="1"/>
</dbReference>
<dbReference type="GO" id="GO:0005886">
    <property type="term" value="C:plasma membrane"/>
    <property type="evidence" value="ECO:0007669"/>
    <property type="project" value="UniProtKB-SubCell"/>
</dbReference>
<dbReference type="InterPro" id="IPR026392">
    <property type="entry name" value="Exo/Archaeosortase_dom"/>
</dbReference>
<dbReference type="EMBL" id="VRYZ01000008">
    <property type="protein sequence ID" value="TXS89649.1"/>
    <property type="molecule type" value="Genomic_DNA"/>
</dbReference>
<keyword evidence="3" id="KW-0645">Protease</keyword>
<evidence type="ECO:0000256" key="8">
    <source>
        <dbReference type="SAM" id="Phobius"/>
    </source>
</evidence>
<dbReference type="GO" id="GO:0008233">
    <property type="term" value="F:peptidase activity"/>
    <property type="evidence" value="ECO:0007669"/>
    <property type="project" value="UniProtKB-KW"/>
</dbReference>
<feature type="transmembrane region" description="Helical" evidence="8">
    <location>
        <begin position="237"/>
        <end position="255"/>
    </location>
</feature>
<protein>
    <submittedName>
        <fullName evidence="10">Exosortase A</fullName>
        <ecNumber evidence="10">3.4.22.-</ecNumber>
    </submittedName>
</protein>
<proteinExistence type="predicted"/>
<dbReference type="OrthoDB" id="9797363at2"/>
<dbReference type="Pfam" id="PF09721">
    <property type="entry name" value="Exosortase_EpsH"/>
    <property type="match status" value="1"/>
</dbReference>
<feature type="transmembrane region" description="Helical" evidence="8">
    <location>
        <begin position="94"/>
        <end position="110"/>
    </location>
</feature>
<feature type="transmembrane region" description="Helical" evidence="8">
    <location>
        <begin position="59"/>
        <end position="78"/>
    </location>
</feature>
<dbReference type="EC" id="3.4.22.-" evidence="10"/>
<dbReference type="InterPro" id="IPR013426">
    <property type="entry name" value="EpsH-like"/>
</dbReference>
<evidence type="ECO:0000256" key="7">
    <source>
        <dbReference type="ARBA" id="ARBA00023136"/>
    </source>
</evidence>
<dbReference type="NCBIfam" id="TIGR04178">
    <property type="entry name" value="exo_archaeo"/>
    <property type="match status" value="1"/>
</dbReference>
<feature type="transmembrane region" description="Helical" evidence="8">
    <location>
        <begin position="302"/>
        <end position="323"/>
    </location>
</feature>
<comment type="subcellular location">
    <subcellularLocation>
        <location evidence="1">Cell membrane</location>
        <topology evidence="1">Multi-pass membrane protein</topology>
    </subcellularLocation>
</comment>
<dbReference type="InterPro" id="IPR014263">
    <property type="entry name" value="Methanolan_biosynth_EpsI"/>
</dbReference>
<dbReference type="Proteomes" id="UP000321933">
    <property type="component" value="Unassembled WGS sequence"/>
</dbReference>
<keyword evidence="11" id="KW-1185">Reference proteome</keyword>
<dbReference type="NCBIfam" id="TIGR03109">
    <property type="entry name" value="exosort_XrtA"/>
    <property type="match status" value="1"/>
</dbReference>
<organism evidence="10 11">
    <name type="scientific">Parahaliea aestuarii</name>
    <dbReference type="NCBI Taxonomy" id="1852021"/>
    <lineage>
        <taxon>Bacteria</taxon>
        <taxon>Pseudomonadati</taxon>
        <taxon>Pseudomonadota</taxon>
        <taxon>Gammaproteobacteria</taxon>
        <taxon>Cellvibrionales</taxon>
        <taxon>Halieaceae</taxon>
        <taxon>Parahaliea</taxon>
    </lineage>
</organism>
<keyword evidence="5 10" id="KW-0378">Hydrolase</keyword>
<gene>
    <name evidence="10" type="primary">xrtA</name>
    <name evidence="10" type="ORF">FVW59_16675</name>
</gene>
<dbReference type="GO" id="GO:0006508">
    <property type="term" value="P:proteolysis"/>
    <property type="evidence" value="ECO:0007669"/>
    <property type="project" value="UniProtKB-KW"/>
</dbReference>
<dbReference type="NCBIfam" id="TIGR02914">
    <property type="entry name" value="EpsI_fam"/>
    <property type="match status" value="1"/>
</dbReference>
<evidence type="ECO:0000313" key="11">
    <source>
        <dbReference type="Proteomes" id="UP000321933"/>
    </source>
</evidence>
<evidence type="ECO:0000313" key="10">
    <source>
        <dbReference type="EMBL" id="TXS89649.1"/>
    </source>
</evidence>
<evidence type="ECO:0000256" key="1">
    <source>
        <dbReference type="ARBA" id="ARBA00004651"/>
    </source>
</evidence>
<keyword evidence="6 8" id="KW-1133">Transmembrane helix</keyword>
<keyword evidence="7 8" id="KW-0472">Membrane</keyword>
<sequence>MATAPGSVRRHGSGCWRISLGVRPCRGSIAGLKQVVIATGWLTVADAALHSTPVDGRHTWYWAGAAVAGYWAVVLWLFRDTARGIEDIWARSDTFAHGYLILPIAAWLVYRQRAALRVLVPAPSAVGLLLMVPVALLWLAAFLVDVNVVSQLALVALLVTGTWAILGTQVVRWIAFPLGFLFLAVPVGEGLIPPLQEFTAFATVRMVELSGVPVYREGMFFSLPSGNWRVVEACSGVRYLIASFTLGVLYAYLNYTHWGKRALFAVVSLLLPIVANALRAYLIVMLGHVSNGELAAGVDHLIYGWVFFGVVMLLLFWVGSFWMDPPAPAPIPRVGVASGGATPAGLLLTGLLAVAIAWSPWWLVAGRFPVGGAAQGVAAVEGAAGAAIDWPWEPRSDGADRIVRSVHAGADRQLYFEIQQFPPVPGVEAAVHFRELNPASSQREVRDLRSRQVQAGNRTLTVQEAQITDQGQRMRIWYWYRIGDFSTGSATLVKVLELWQRLLPNGQGTERLVLVAPDDEAGSAVAVMQRFIAAQEGG</sequence>
<feature type="transmembrane region" description="Helical" evidence="8">
    <location>
        <begin position="262"/>
        <end position="282"/>
    </location>
</feature>
<feature type="domain" description="Methanolan biosynthesis EpsI" evidence="9">
    <location>
        <begin position="431"/>
        <end position="534"/>
    </location>
</feature>
<dbReference type="InterPro" id="IPR019127">
    <property type="entry name" value="Exosortase"/>
</dbReference>